<dbReference type="Pfam" id="PF03061">
    <property type="entry name" value="4HBT"/>
    <property type="match status" value="1"/>
</dbReference>
<proteinExistence type="inferred from homology"/>
<dbReference type="InterPro" id="IPR029069">
    <property type="entry name" value="HotDog_dom_sf"/>
</dbReference>
<dbReference type="Gene3D" id="3.10.129.10">
    <property type="entry name" value="Hotdog Thioesterase"/>
    <property type="match status" value="1"/>
</dbReference>
<dbReference type="Proteomes" id="UP000024547">
    <property type="component" value="Unassembled WGS sequence"/>
</dbReference>
<dbReference type="SUPFAM" id="SSF54637">
    <property type="entry name" value="Thioesterase/thiol ester dehydrase-isomerase"/>
    <property type="match status" value="1"/>
</dbReference>
<dbReference type="InterPro" id="IPR006683">
    <property type="entry name" value="Thioestr_dom"/>
</dbReference>
<keyword evidence="2" id="KW-0378">Hydrolase</keyword>
<dbReference type="InterPro" id="IPR003736">
    <property type="entry name" value="PAAI_dom"/>
</dbReference>
<dbReference type="GeneID" id="92498523"/>
<dbReference type="CDD" id="cd03443">
    <property type="entry name" value="PaaI_thioesterase"/>
    <property type="match status" value="1"/>
</dbReference>
<dbReference type="PATRIC" id="fig|1280948.3.peg.1592"/>
<evidence type="ECO:0000313" key="4">
    <source>
        <dbReference type="EMBL" id="HAE94350.1"/>
    </source>
</evidence>
<organism evidence="6 7">
    <name type="scientific">Hyphomonas atlantica</name>
    <dbReference type="NCBI Taxonomy" id="1280948"/>
    <lineage>
        <taxon>Bacteria</taxon>
        <taxon>Pseudomonadati</taxon>
        <taxon>Pseudomonadota</taxon>
        <taxon>Alphaproteobacteria</taxon>
        <taxon>Hyphomonadales</taxon>
        <taxon>Hyphomonadaceae</taxon>
        <taxon>Hyphomonas</taxon>
    </lineage>
</organism>
<dbReference type="EMBL" id="DOGS01000132">
    <property type="protein sequence ID" value="HBQ48532.1"/>
    <property type="molecule type" value="Genomic_DNA"/>
</dbReference>
<evidence type="ECO:0000313" key="6">
    <source>
        <dbReference type="EMBL" id="KCZ61683.1"/>
    </source>
</evidence>
<dbReference type="InterPro" id="IPR039298">
    <property type="entry name" value="ACOT13"/>
</dbReference>
<gene>
    <name evidence="4" type="ORF">DCG65_07300</name>
    <name evidence="5" type="ORF">DD728_06565</name>
    <name evidence="6" type="ORF">HY36_03815</name>
</gene>
<evidence type="ECO:0000256" key="2">
    <source>
        <dbReference type="ARBA" id="ARBA00022801"/>
    </source>
</evidence>
<dbReference type="Proteomes" id="UP000263957">
    <property type="component" value="Unassembled WGS sequence"/>
</dbReference>
<evidence type="ECO:0000256" key="1">
    <source>
        <dbReference type="ARBA" id="ARBA00008324"/>
    </source>
</evidence>
<comment type="similarity">
    <text evidence="1">Belongs to the thioesterase PaaI family.</text>
</comment>
<dbReference type="EMBL" id="AWFH01000012">
    <property type="protein sequence ID" value="KCZ61683.1"/>
    <property type="molecule type" value="Genomic_DNA"/>
</dbReference>
<evidence type="ECO:0000313" key="8">
    <source>
        <dbReference type="Proteomes" id="UP000259173"/>
    </source>
</evidence>
<dbReference type="AlphaFoldDB" id="A0A059E222"/>
<feature type="domain" description="Thioesterase" evidence="3">
    <location>
        <begin position="48"/>
        <end position="120"/>
    </location>
</feature>
<dbReference type="eggNOG" id="COG2050">
    <property type="taxonomic scope" value="Bacteria"/>
</dbReference>
<dbReference type="NCBIfam" id="TIGR00369">
    <property type="entry name" value="unchar_dom_1"/>
    <property type="match status" value="1"/>
</dbReference>
<reference evidence="6 7" key="1">
    <citation type="journal article" date="2014" name="Antonie Van Leeuwenhoek">
        <title>Hyphomonas beringensis sp. nov. and Hyphomonas chukchiensis sp. nov., isolated from surface seawater of the Bering Sea and Chukchi Sea.</title>
        <authorList>
            <person name="Li C."/>
            <person name="Lai Q."/>
            <person name="Li G."/>
            <person name="Dong C."/>
            <person name="Wang J."/>
            <person name="Liao Y."/>
            <person name="Shao Z."/>
        </authorList>
    </citation>
    <scope>NUCLEOTIDE SEQUENCE [LARGE SCALE GENOMIC DNA]</scope>
    <source>
        <strain evidence="6 7">22II1-22F38</strain>
    </source>
</reference>
<protein>
    <submittedName>
        <fullName evidence="4">PaaI family thioesterase</fullName>
    </submittedName>
</protein>
<comment type="caution">
    <text evidence="6">The sequence shown here is derived from an EMBL/GenBank/DDBJ whole genome shotgun (WGS) entry which is preliminary data.</text>
</comment>
<accession>A0A059E222</accession>
<name>A0A059E222_9PROT</name>
<evidence type="ECO:0000313" key="7">
    <source>
        <dbReference type="Proteomes" id="UP000024547"/>
    </source>
</evidence>
<dbReference type="RefSeq" id="WP_035550823.1">
    <property type="nucleotide sequence ID" value="NZ_AWFH01000012.1"/>
</dbReference>
<dbReference type="EMBL" id="DMBR01000220">
    <property type="protein sequence ID" value="HAE94350.1"/>
    <property type="molecule type" value="Genomic_DNA"/>
</dbReference>
<dbReference type="PANTHER" id="PTHR21660:SF1">
    <property type="entry name" value="ACYL-COENZYME A THIOESTERASE 13"/>
    <property type="match status" value="1"/>
</dbReference>
<evidence type="ECO:0000259" key="3">
    <source>
        <dbReference type="Pfam" id="PF03061"/>
    </source>
</evidence>
<reference evidence="8 9" key="2">
    <citation type="journal article" date="2018" name="Nat. Biotechnol.">
        <title>A standardized bacterial taxonomy based on genome phylogeny substantially revises the tree of life.</title>
        <authorList>
            <person name="Parks D.H."/>
            <person name="Chuvochina M."/>
            <person name="Waite D.W."/>
            <person name="Rinke C."/>
            <person name="Skarshewski A."/>
            <person name="Chaumeil P.A."/>
            <person name="Hugenholtz P."/>
        </authorList>
    </citation>
    <scope>NUCLEOTIDE SEQUENCE [LARGE SCALE GENOMIC DNA]</scope>
    <source>
        <strain evidence="5">UBA10378</strain>
        <strain evidence="4">UBA8557</strain>
    </source>
</reference>
<dbReference type="GO" id="GO:0047617">
    <property type="term" value="F:fatty acyl-CoA hydrolase activity"/>
    <property type="evidence" value="ECO:0007669"/>
    <property type="project" value="InterPro"/>
</dbReference>
<evidence type="ECO:0000313" key="9">
    <source>
        <dbReference type="Proteomes" id="UP000263957"/>
    </source>
</evidence>
<dbReference type="STRING" id="1280948.HY36_03815"/>
<keyword evidence="7" id="KW-1185">Reference proteome</keyword>
<sequence length="142" mass="15235">MTKMTADEANTFLRGAFATKDNRTEVTLMEDGRAVMRLVADESNLRPGGYISGPTQMSLVDSAAYMAVMTKTGHEPMTVTSNLSINFLRPCIGDVVVADARILKIGQALAVMEVDVRIEGADKPSSHAVVTYAIPREPSGMA</sequence>
<dbReference type="Proteomes" id="UP000259173">
    <property type="component" value="Unassembled WGS sequence"/>
</dbReference>
<dbReference type="OrthoDB" id="9805304at2"/>
<evidence type="ECO:0000313" key="5">
    <source>
        <dbReference type="EMBL" id="HBQ48532.1"/>
    </source>
</evidence>
<dbReference type="PANTHER" id="PTHR21660">
    <property type="entry name" value="THIOESTERASE SUPERFAMILY MEMBER-RELATED"/>
    <property type="match status" value="1"/>
</dbReference>